<keyword evidence="3" id="KW-0493">Microtubule</keyword>
<evidence type="ECO:0000256" key="7">
    <source>
        <dbReference type="ARBA" id="ARBA00023054"/>
    </source>
</evidence>
<feature type="domain" description="Dynein heavy chain linker" evidence="12">
    <location>
        <begin position="937"/>
        <end position="1337"/>
    </location>
</feature>
<keyword evidence="9" id="KW-0505">Motor protein</keyword>
<evidence type="ECO:0000256" key="5">
    <source>
        <dbReference type="ARBA" id="ARBA00022840"/>
    </source>
</evidence>
<comment type="subcellular location">
    <subcellularLocation>
        <location evidence="1">Cytoplasm</location>
        <location evidence="1">Cytoskeleton</location>
        <location evidence="1">Cilium axoneme</location>
    </subcellularLocation>
</comment>
<keyword evidence="15" id="KW-1185">Reference proteome</keyword>
<dbReference type="InterPro" id="IPR027417">
    <property type="entry name" value="P-loop_NTPase"/>
</dbReference>
<keyword evidence="6" id="KW-0243">Dynein</keyword>
<reference evidence="14" key="1">
    <citation type="submission" date="2021-07" db="EMBL/GenBank/DDBJ databases">
        <authorList>
            <person name="Catto M.A."/>
            <person name="Jacobson A."/>
            <person name="Kennedy G."/>
            <person name="Labadie P."/>
            <person name="Hunt B.G."/>
            <person name="Srinivasan R."/>
        </authorList>
    </citation>
    <scope>NUCLEOTIDE SEQUENCE</scope>
    <source>
        <strain evidence="14">PL_HMW_Pooled</strain>
        <tissue evidence="14">Head</tissue>
    </source>
</reference>
<dbReference type="FunFam" id="3.40.50.300:FF:000044">
    <property type="entry name" value="Dynein heavy chain 5, axonemal"/>
    <property type="match status" value="1"/>
</dbReference>
<dbReference type="FunFam" id="1.20.58.1120:FF:000001">
    <property type="entry name" value="dynein heavy chain 2, axonemal"/>
    <property type="match status" value="1"/>
</dbReference>
<evidence type="ECO:0000256" key="1">
    <source>
        <dbReference type="ARBA" id="ARBA00004430"/>
    </source>
</evidence>
<evidence type="ECO:0000256" key="2">
    <source>
        <dbReference type="ARBA" id="ARBA00022490"/>
    </source>
</evidence>
<dbReference type="InterPro" id="IPR013602">
    <property type="entry name" value="Dynein_heavy_linker"/>
</dbReference>
<dbReference type="Gene3D" id="3.40.50.300">
    <property type="entry name" value="P-loop containing nucleotide triphosphate hydrolases"/>
    <property type="match status" value="2"/>
</dbReference>
<keyword evidence="8" id="KW-0969">Cilium</keyword>
<evidence type="ECO:0000313" key="15">
    <source>
        <dbReference type="Proteomes" id="UP001219518"/>
    </source>
</evidence>
<dbReference type="InterPro" id="IPR043157">
    <property type="entry name" value="Dynein_AAA1S"/>
</dbReference>
<dbReference type="SUPFAM" id="SSF52540">
    <property type="entry name" value="P-loop containing nucleoside triphosphate hydrolases"/>
    <property type="match status" value="2"/>
</dbReference>
<dbReference type="PANTHER" id="PTHR45703">
    <property type="entry name" value="DYNEIN HEAVY CHAIN"/>
    <property type="match status" value="1"/>
</dbReference>
<dbReference type="InterPro" id="IPR042222">
    <property type="entry name" value="Dynein_2_N"/>
</dbReference>
<dbReference type="GO" id="GO:0005930">
    <property type="term" value="C:axoneme"/>
    <property type="evidence" value="ECO:0007669"/>
    <property type="project" value="UniProtKB-SubCell"/>
</dbReference>
<keyword evidence="11" id="KW-0966">Cell projection</keyword>
<dbReference type="Gene3D" id="1.10.8.710">
    <property type="match status" value="1"/>
</dbReference>
<evidence type="ECO:0000256" key="4">
    <source>
        <dbReference type="ARBA" id="ARBA00022741"/>
    </source>
</evidence>
<evidence type="ECO:0000259" key="12">
    <source>
        <dbReference type="Pfam" id="PF08393"/>
    </source>
</evidence>
<dbReference type="Gene3D" id="1.20.140.100">
    <property type="entry name" value="Dynein heavy chain, N-terminal domain 2"/>
    <property type="match status" value="1"/>
</dbReference>
<dbReference type="PANTHER" id="PTHR45703:SF28">
    <property type="entry name" value="DYNEINS HEAVY CHAIN"/>
    <property type="match status" value="1"/>
</dbReference>
<keyword evidence="10" id="KW-0206">Cytoskeleton</keyword>
<dbReference type="Proteomes" id="UP001219518">
    <property type="component" value="Unassembled WGS sequence"/>
</dbReference>
<dbReference type="Gene3D" id="1.20.58.1120">
    <property type="match status" value="1"/>
</dbReference>
<proteinExistence type="predicted"/>
<dbReference type="EMBL" id="JAHWGI010000710">
    <property type="protein sequence ID" value="KAK3917290.1"/>
    <property type="molecule type" value="Genomic_DNA"/>
</dbReference>
<evidence type="ECO:0000313" key="14">
    <source>
        <dbReference type="EMBL" id="KAK3917290.1"/>
    </source>
</evidence>
<dbReference type="InterPro" id="IPR026983">
    <property type="entry name" value="DHC"/>
</dbReference>
<sequence>MTFLDKNSERPRFVAPKRGFYSEAVSNNPLIQEDVEVSQGALAATPKRAKLAWQVRTELYAPVIARVAAAPPKQRRKPAKDLWVATEDRWGNVIPAELWGPALPTAEEVRAQAVPRSLSIERHMRQYANVSVRDLLRDVPAELLDPPPAPPPGAPRPGLYDATPPFLPLHVFDDEDYDCRFVPRASCLYQRRSTLLKIPCPMPPDTKEWLSLGEVGGEQRPVPVEAYVPESSQAGPGPGAQGGLRYRWVDAGAVAFDPERRLWTVVDAAKREHLLPRLYVRFRAEDPVLFSQRIKEAAQMREECEVAIRFDLFVDCMPVEDLPDLEQNSLERILRSGVRQGALRPLDEHSVKRVEHEIRLSYKRAMCAMMLEAEVERRPDVFDFLALPPRPPPSQVSERGLVAMVAEGLGVDMAARRAHAYWENLFAIPEAYHGLSLVVQECDRVPEDYPLFTTSFGKNVTLDEFAAQQKKTMDNAIKNLQDHWLNRVADNIRLYLRDVGKGWYNLKEKQWDIYLISKMYRLLRVTRLRMECALYRLVTRSIGMLLSIVETPCQCCRDAEEGMVWGLDLVRSAYRPAGAPVFHLYLKMEAAGPVLTTRPEQFKDTLIELFDTGVRASHSIKPVDPLLMTNLVYPAHLRLSSVGLLDPWVEEQRNRLQDALRRAAVPLAAYCDEYHRFLDFYNMNVSEFVSRYESEGHTAAEFKEEVATRIKLRDNILRTVPASIAIGPFLVNVELTRTTLVNKSQELIQQLLQMYARCLRAQLDGVLDEYNEIMRKLIGKPISIEQIVEIKEFMESAPYIIKAQEEVTRRLLFEYEVLDHFWFSLSDSDFNAKWEAVGWPLKLSRTMENASEYLAEETQKFLTLHLGDEAAHREQIEFLTERVVHLQGESNFDKVHELAIEIGRIWKLMKEAQEQGVLLNRRQKLFDLPVTPYEDINRLVKEFQPYRDLWITASEWVQAHEIWVDNPLANVDGDAVERIISDAYKTMTKLTRTFAELPRVLRVAVDVKDAIDEFRPNVPLLLALRNPGLRQRHFDQLREETGVNIKAAPHLTFKMCLEAGVQPHMERVVVIAETAGKEYSIEKALDTIEKEWENVTMDVQPYKNTGTYIMKVTDEELQMLDDQILAVQQMSFSPYVGVFEKLVAEWEEKLRLISAVLEEWIQLQIQWMYLEPIFCSEDIARQLPAETKKYAAMERFWRRIMKTASDYPKPIAICPDKRLLEQLKENRAVLEQVLKGLSDYLEGKRVAFPRFYFLSDDELLEILAQNRNPLAVQPHLRKCFENISKLHFQEADLQITTMFSAEGESVELIPPMFPKGNVETWLSKVEQTMQSTVQETLGLALADMAGRPRADWVLRWPGQIVIAGCQTAWTAGVEEAIRESSLPAFQKTMHEHMDTYRGLVRGQLSRMERQVMSALIVVELHARDVLDGLVVNKVPSANDFDWISQLRYYWVQEEESTLKVRAVNAEFQYGYEYLGNSGRLVITPLTDRCYLTLTGALHLHFGGAPAGPAGTGKTETTKDLAKAMAIQCVVFNCSDQLDVQAMGKFFKGIASAGAWACFDEFNRIDIEVLSVVAQQVVSIQKAQAARMQRFQFEGVEIALKPSAAVFITMNPGYAGRTELPDNLKALFRPVAMMVPNYTLIAEISLFSFGFSDARELANKITTTFKLSSEQLSSQDHYDFGMRAVKTVIAVAGNLKREKPEMGEPQIVLRAIRDVNVPKFLGDDLKLFNGIVSDLFPRLQEEAIDYGVLVDAIRSVCAQRGLQPVEDFVLKVLQLYDTTVVRHGLMLVGPTGSGKTKGANVSTCQQQLRRQDASDARRRAFCFERTSSQALMFQAMSI</sequence>
<keyword evidence="7" id="KW-0175">Coiled coil</keyword>
<dbReference type="GO" id="GO:0007018">
    <property type="term" value="P:microtubule-based movement"/>
    <property type="evidence" value="ECO:0007669"/>
    <property type="project" value="InterPro"/>
</dbReference>
<dbReference type="GO" id="GO:0045505">
    <property type="term" value="F:dynein intermediate chain binding"/>
    <property type="evidence" value="ECO:0007669"/>
    <property type="project" value="InterPro"/>
</dbReference>
<feature type="domain" description="Dynein heavy chain hydrolytic ATP-binding dynein motor region" evidence="13">
    <location>
        <begin position="1469"/>
        <end position="1795"/>
    </location>
</feature>
<dbReference type="GO" id="GO:0030286">
    <property type="term" value="C:dynein complex"/>
    <property type="evidence" value="ECO:0007669"/>
    <property type="project" value="UniProtKB-KW"/>
</dbReference>
<dbReference type="GO" id="GO:0005524">
    <property type="term" value="F:ATP binding"/>
    <property type="evidence" value="ECO:0007669"/>
    <property type="project" value="UniProtKB-KW"/>
</dbReference>
<evidence type="ECO:0000256" key="3">
    <source>
        <dbReference type="ARBA" id="ARBA00022701"/>
    </source>
</evidence>
<organism evidence="14 15">
    <name type="scientific">Frankliniella fusca</name>
    <dbReference type="NCBI Taxonomy" id="407009"/>
    <lineage>
        <taxon>Eukaryota</taxon>
        <taxon>Metazoa</taxon>
        <taxon>Ecdysozoa</taxon>
        <taxon>Arthropoda</taxon>
        <taxon>Hexapoda</taxon>
        <taxon>Insecta</taxon>
        <taxon>Pterygota</taxon>
        <taxon>Neoptera</taxon>
        <taxon>Paraneoptera</taxon>
        <taxon>Thysanoptera</taxon>
        <taxon>Terebrantia</taxon>
        <taxon>Thripoidea</taxon>
        <taxon>Thripidae</taxon>
        <taxon>Frankliniella</taxon>
    </lineage>
</organism>
<dbReference type="Pfam" id="PF12774">
    <property type="entry name" value="AAA_6"/>
    <property type="match status" value="1"/>
</dbReference>
<evidence type="ECO:0000256" key="11">
    <source>
        <dbReference type="ARBA" id="ARBA00023273"/>
    </source>
</evidence>
<dbReference type="FunFam" id="1.20.140.100:FF:000004">
    <property type="entry name" value="Dynein axonemal heavy chain 6"/>
    <property type="match status" value="1"/>
</dbReference>
<dbReference type="GO" id="GO:0005874">
    <property type="term" value="C:microtubule"/>
    <property type="evidence" value="ECO:0007669"/>
    <property type="project" value="UniProtKB-KW"/>
</dbReference>
<evidence type="ECO:0000256" key="9">
    <source>
        <dbReference type="ARBA" id="ARBA00023175"/>
    </source>
</evidence>
<dbReference type="Pfam" id="PF08393">
    <property type="entry name" value="DHC_N2"/>
    <property type="match status" value="1"/>
</dbReference>
<comment type="caution">
    <text evidence="14">The sequence shown here is derived from an EMBL/GenBank/DDBJ whole genome shotgun (WGS) entry which is preliminary data.</text>
</comment>
<dbReference type="Gene3D" id="1.10.287.2620">
    <property type="match status" value="1"/>
</dbReference>
<dbReference type="InterPro" id="IPR042228">
    <property type="entry name" value="Dynein_linker_3"/>
</dbReference>
<keyword evidence="5" id="KW-0067">ATP-binding</keyword>
<evidence type="ECO:0000259" key="13">
    <source>
        <dbReference type="Pfam" id="PF12774"/>
    </source>
</evidence>
<evidence type="ECO:0000256" key="8">
    <source>
        <dbReference type="ARBA" id="ARBA00023069"/>
    </source>
</evidence>
<protein>
    <submittedName>
        <fullName evidence="14">Dynein heavy chain 1, axonemal</fullName>
    </submittedName>
</protein>
<keyword evidence="4" id="KW-0547">Nucleotide-binding</keyword>
<evidence type="ECO:0000256" key="6">
    <source>
        <dbReference type="ARBA" id="ARBA00023017"/>
    </source>
</evidence>
<dbReference type="InterPro" id="IPR035699">
    <property type="entry name" value="AAA_6"/>
</dbReference>
<dbReference type="Gene3D" id="3.20.180.20">
    <property type="entry name" value="Dynein heavy chain, N-terminal domain 2"/>
    <property type="match status" value="1"/>
</dbReference>
<dbReference type="GO" id="GO:0051959">
    <property type="term" value="F:dynein light intermediate chain binding"/>
    <property type="evidence" value="ECO:0007669"/>
    <property type="project" value="InterPro"/>
</dbReference>
<name>A0AAE1H9L4_9NEOP</name>
<dbReference type="FunFam" id="1.10.8.710:FF:000004">
    <property type="entry name" value="Dynein axonemal heavy chain 6"/>
    <property type="match status" value="1"/>
</dbReference>
<dbReference type="FunFam" id="3.20.180.20:FF:000003">
    <property type="entry name" value="Dynein heavy chain 12, axonemal"/>
    <property type="match status" value="1"/>
</dbReference>
<reference evidence="14" key="2">
    <citation type="journal article" date="2023" name="BMC Genomics">
        <title>Pest status, molecular evolution, and epigenetic factors derived from the genome assembly of Frankliniella fusca, a thysanopteran phytovirus vector.</title>
        <authorList>
            <person name="Catto M.A."/>
            <person name="Labadie P.E."/>
            <person name="Jacobson A.L."/>
            <person name="Kennedy G.G."/>
            <person name="Srinivasan R."/>
            <person name="Hunt B.G."/>
        </authorList>
    </citation>
    <scope>NUCLEOTIDE SEQUENCE</scope>
    <source>
        <strain evidence="14">PL_HMW_Pooled</strain>
    </source>
</reference>
<gene>
    <name evidence="14" type="ORF">KUF71_026135</name>
</gene>
<evidence type="ECO:0000256" key="10">
    <source>
        <dbReference type="ARBA" id="ARBA00023212"/>
    </source>
</evidence>
<accession>A0AAE1H9L4</accession>
<keyword evidence="2" id="KW-0963">Cytoplasm</keyword>